<evidence type="ECO:0008006" key="3">
    <source>
        <dbReference type="Google" id="ProtNLM"/>
    </source>
</evidence>
<keyword evidence="2" id="KW-1185">Reference proteome</keyword>
<protein>
    <recommendedName>
        <fullName evidence="3">Alpha/beta-hydrolase</fullName>
    </recommendedName>
</protein>
<accession>A0AA40F4U2</accession>
<evidence type="ECO:0000313" key="1">
    <source>
        <dbReference type="EMBL" id="KAK0751227.1"/>
    </source>
</evidence>
<gene>
    <name evidence="1" type="ORF">B0T18DRAFT_425904</name>
</gene>
<dbReference type="SUPFAM" id="SSF53474">
    <property type="entry name" value="alpha/beta-Hydrolases"/>
    <property type="match status" value="1"/>
</dbReference>
<name>A0AA40F4U2_9PEZI</name>
<dbReference type="Proteomes" id="UP001172155">
    <property type="component" value="Unassembled WGS sequence"/>
</dbReference>
<sequence length="280" mass="28889">MKVNSILAAAFVGGASASPTKLEARQGALGFGPYGGVSSTTDSNLQNHAIYLPSTTGTKGKFPVLVWGNGGCGGDGNSNSKFLSVVASYGYLAIASGRPGGSGSTTSAMMKQSIDFAVKYAGTGKYANVDATKIMASGFSCGGVEAMDMSWDSRVTTIGVVSSGLLTNYTAASKYTKPILYTIGGSGDVAYQNAERDYKALPSGTPAWKGNLNLGHGGDLFGNNGGKFGRAGIYWMEWLFRGDKTAEAYFLGDGAKVDGWAIEKKSLDKIKPATADPVAA</sequence>
<organism evidence="1 2">
    <name type="scientific">Schizothecium vesticola</name>
    <dbReference type="NCBI Taxonomy" id="314040"/>
    <lineage>
        <taxon>Eukaryota</taxon>
        <taxon>Fungi</taxon>
        <taxon>Dikarya</taxon>
        <taxon>Ascomycota</taxon>
        <taxon>Pezizomycotina</taxon>
        <taxon>Sordariomycetes</taxon>
        <taxon>Sordariomycetidae</taxon>
        <taxon>Sordariales</taxon>
        <taxon>Schizotheciaceae</taxon>
        <taxon>Schizothecium</taxon>
    </lineage>
</organism>
<reference evidence="1" key="1">
    <citation type="submission" date="2023-06" db="EMBL/GenBank/DDBJ databases">
        <title>Genome-scale phylogeny and comparative genomics of the fungal order Sordariales.</title>
        <authorList>
            <consortium name="Lawrence Berkeley National Laboratory"/>
            <person name="Hensen N."/>
            <person name="Bonometti L."/>
            <person name="Westerberg I."/>
            <person name="Brannstrom I.O."/>
            <person name="Guillou S."/>
            <person name="Cros-Aarteil S."/>
            <person name="Calhoun S."/>
            <person name="Haridas S."/>
            <person name="Kuo A."/>
            <person name="Mondo S."/>
            <person name="Pangilinan J."/>
            <person name="Riley R."/>
            <person name="LaButti K."/>
            <person name="Andreopoulos B."/>
            <person name="Lipzen A."/>
            <person name="Chen C."/>
            <person name="Yanf M."/>
            <person name="Daum C."/>
            <person name="Ng V."/>
            <person name="Clum A."/>
            <person name="Steindorff A."/>
            <person name="Ohm R."/>
            <person name="Martin F."/>
            <person name="Silar P."/>
            <person name="Natvig D."/>
            <person name="Lalanne C."/>
            <person name="Gautier V."/>
            <person name="Ament-velasquez S.L."/>
            <person name="Kruys A."/>
            <person name="Hutchinson M.I."/>
            <person name="Powell A.J."/>
            <person name="Barry K."/>
            <person name="Miller A.N."/>
            <person name="Grigoriev I.V."/>
            <person name="Debuchy R."/>
            <person name="Gladieux P."/>
            <person name="Thoren M.H."/>
            <person name="Johannesson H."/>
        </authorList>
    </citation>
    <scope>NUCLEOTIDE SEQUENCE</scope>
    <source>
        <strain evidence="1">SMH3187-1</strain>
    </source>
</reference>
<dbReference type="AlphaFoldDB" id="A0AA40F4U2"/>
<comment type="caution">
    <text evidence="1">The sequence shown here is derived from an EMBL/GenBank/DDBJ whole genome shotgun (WGS) entry which is preliminary data.</text>
</comment>
<dbReference type="EMBL" id="JAUKUD010000002">
    <property type="protein sequence ID" value="KAK0751227.1"/>
    <property type="molecule type" value="Genomic_DNA"/>
</dbReference>
<dbReference type="Gene3D" id="3.40.50.1820">
    <property type="entry name" value="alpha/beta hydrolase"/>
    <property type="match status" value="1"/>
</dbReference>
<dbReference type="InterPro" id="IPR029058">
    <property type="entry name" value="AB_hydrolase_fold"/>
</dbReference>
<evidence type="ECO:0000313" key="2">
    <source>
        <dbReference type="Proteomes" id="UP001172155"/>
    </source>
</evidence>
<proteinExistence type="predicted"/>